<organism evidence="2 3">
    <name type="scientific">Candidatus Dechloromonas phosphorivorans</name>
    <dbReference type="NCBI Taxonomy" id="2899244"/>
    <lineage>
        <taxon>Bacteria</taxon>
        <taxon>Pseudomonadati</taxon>
        <taxon>Pseudomonadota</taxon>
        <taxon>Betaproteobacteria</taxon>
        <taxon>Rhodocyclales</taxon>
        <taxon>Azonexaceae</taxon>
        <taxon>Dechloromonas</taxon>
    </lineage>
</organism>
<dbReference type="Pfam" id="PF11453">
    <property type="entry name" value="DUF2950"/>
    <property type="match status" value="1"/>
</dbReference>
<sequence>MNMIKLNRLLATILLGSALALPAPAVLAAGQQSFATPEAAMEAFGTAVIDSDEAALRAMFGANFRQLIPPTGAERRYEFIEAWAKSHKIELDGDGRARIAAGQKGWTLPIPLEKTASGWRFDMKAGMNEIAVREIGRNELSAIQVAKAYADAQREYIARDRNGDGFPEYAQKIASSAGKMDGLYWPSKANEEPSPLGRLLADAAAEKGRKPGSYHGYSYRILTAQGPEAPGGARNYLADGRMTGGFGLVAWPTSYGRSGVMSFMINQDGQVYEKNLGPDTATQAARVKAFNPDATWRRVEDNQ</sequence>
<protein>
    <submittedName>
        <fullName evidence="2">DUF2950 domain-containing protein</fullName>
    </submittedName>
</protein>
<proteinExistence type="predicted"/>
<dbReference type="AlphaFoldDB" id="A0A9D7LMV5"/>
<dbReference type="Proteomes" id="UP000808146">
    <property type="component" value="Unassembled WGS sequence"/>
</dbReference>
<keyword evidence="1" id="KW-0732">Signal</keyword>
<feature type="chain" id="PRO_5038526403" evidence="1">
    <location>
        <begin position="29"/>
        <end position="303"/>
    </location>
</feature>
<evidence type="ECO:0000256" key="1">
    <source>
        <dbReference type="SAM" id="SignalP"/>
    </source>
</evidence>
<dbReference type="EMBL" id="JADKBR010000007">
    <property type="protein sequence ID" value="MBK8890521.1"/>
    <property type="molecule type" value="Genomic_DNA"/>
</dbReference>
<accession>A0A9D7LMV5</accession>
<evidence type="ECO:0000313" key="3">
    <source>
        <dbReference type="Proteomes" id="UP000808146"/>
    </source>
</evidence>
<dbReference type="InterPro" id="IPR021556">
    <property type="entry name" value="DUF2950"/>
</dbReference>
<reference evidence="2" key="1">
    <citation type="submission" date="2020-10" db="EMBL/GenBank/DDBJ databases">
        <title>Connecting structure to function with the recovery of over 1000 high-quality activated sludge metagenome-assembled genomes encoding full-length rRNA genes using long-read sequencing.</title>
        <authorList>
            <person name="Singleton C.M."/>
            <person name="Petriglieri F."/>
            <person name="Kristensen J.M."/>
            <person name="Kirkegaard R.H."/>
            <person name="Michaelsen T.Y."/>
            <person name="Andersen M.H."/>
            <person name="Karst S.M."/>
            <person name="Dueholm M.S."/>
            <person name="Nielsen P.H."/>
            <person name="Albertsen M."/>
        </authorList>
    </citation>
    <scope>NUCLEOTIDE SEQUENCE</scope>
    <source>
        <strain evidence="2">OdNE_18-Q3-R46-58_BAT3C.305</strain>
    </source>
</reference>
<gene>
    <name evidence="2" type="ORF">IPN75_08970</name>
</gene>
<feature type="signal peptide" evidence="1">
    <location>
        <begin position="1"/>
        <end position="28"/>
    </location>
</feature>
<name>A0A9D7LMV5_9RHOO</name>
<evidence type="ECO:0000313" key="2">
    <source>
        <dbReference type="EMBL" id="MBK8890521.1"/>
    </source>
</evidence>
<comment type="caution">
    <text evidence="2">The sequence shown here is derived from an EMBL/GenBank/DDBJ whole genome shotgun (WGS) entry which is preliminary data.</text>
</comment>